<dbReference type="Pfam" id="PF01471">
    <property type="entry name" value="PG_binding_1"/>
    <property type="match status" value="2"/>
</dbReference>
<dbReference type="PANTHER" id="PTHR47053:SF1">
    <property type="entry name" value="MUREIN DD-ENDOPEPTIDASE MEPH-RELATED"/>
    <property type="match status" value="1"/>
</dbReference>
<organism evidence="6 7">
    <name type="scientific">Bacillus suaedaesalsae</name>
    <dbReference type="NCBI Taxonomy" id="2810349"/>
    <lineage>
        <taxon>Bacteria</taxon>
        <taxon>Bacillati</taxon>
        <taxon>Bacillota</taxon>
        <taxon>Bacilli</taxon>
        <taxon>Bacillales</taxon>
        <taxon>Bacillaceae</taxon>
        <taxon>Bacillus</taxon>
    </lineage>
</organism>
<accession>A0ABS2DLH7</accession>
<dbReference type="Gene3D" id="3.90.1720.10">
    <property type="entry name" value="endopeptidase domain like (from Nostoc punctiforme)"/>
    <property type="match status" value="1"/>
</dbReference>
<keyword evidence="4" id="KW-0788">Thiol protease</keyword>
<dbReference type="EMBL" id="JAFELM010000043">
    <property type="protein sequence ID" value="MBM6619345.1"/>
    <property type="molecule type" value="Genomic_DNA"/>
</dbReference>
<comment type="similarity">
    <text evidence="1">Belongs to the peptidase C40 family.</text>
</comment>
<dbReference type="InterPro" id="IPR038765">
    <property type="entry name" value="Papain-like_cys_pep_sf"/>
</dbReference>
<keyword evidence="3" id="KW-0378">Hydrolase</keyword>
<reference evidence="6 7" key="1">
    <citation type="submission" date="2021-02" db="EMBL/GenBank/DDBJ databases">
        <title>Bacillus sp. RD4P76, an endophyte from a halophyte.</title>
        <authorList>
            <person name="Sun J.-Q."/>
        </authorList>
    </citation>
    <scope>NUCLEOTIDE SEQUENCE [LARGE SCALE GENOMIC DNA]</scope>
    <source>
        <strain evidence="6 7">RD4P76</strain>
    </source>
</reference>
<feature type="domain" description="NlpC/P60" evidence="5">
    <location>
        <begin position="214"/>
        <end position="332"/>
    </location>
</feature>
<name>A0ABS2DLH7_9BACI</name>
<dbReference type="Gene3D" id="1.10.101.10">
    <property type="entry name" value="PGBD-like superfamily/PGBD"/>
    <property type="match status" value="2"/>
</dbReference>
<evidence type="ECO:0000259" key="5">
    <source>
        <dbReference type="PROSITE" id="PS51935"/>
    </source>
</evidence>
<protein>
    <submittedName>
        <fullName evidence="6">Peptidoglycan-binding protein</fullName>
    </submittedName>
</protein>
<dbReference type="Pfam" id="PF00877">
    <property type="entry name" value="NLPC_P60"/>
    <property type="match status" value="1"/>
</dbReference>
<dbReference type="InterPro" id="IPR036365">
    <property type="entry name" value="PGBD-like_sf"/>
</dbReference>
<evidence type="ECO:0000256" key="1">
    <source>
        <dbReference type="ARBA" id="ARBA00007074"/>
    </source>
</evidence>
<keyword evidence="7" id="KW-1185">Reference proteome</keyword>
<evidence type="ECO:0000313" key="6">
    <source>
        <dbReference type="EMBL" id="MBM6619345.1"/>
    </source>
</evidence>
<dbReference type="SUPFAM" id="SSF47090">
    <property type="entry name" value="PGBD-like"/>
    <property type="match status" value="2"/>
</dbReference>
<dbReference type="InterPro" id="IPR036366">
    <property type="entry name" value="PGBDSf"/>
</dbReference>
<evidence type="ECO:0000313" key="7">
    <source>
        <dbReference type="Proteomes" id="UP001518925"/>
    </source>
</evidence>
<keyword evidence="2" id="KW-0645">Protease</keyword>
<dbReference type="Proteomes" id="UP001518925">
    <property type="component" value="Unassembled WGS sequence"/>
</dbReference>
<sequence>MKKRNGVGEAIVLSTMAAGFMLLSPDNAKAAEAGATTDPLITKDEKFDTEQTLRYGHKGLSVKAIQIELMALDFYSSKLDGVYGRNTQQAIKEFQFVHHLKVDGIAGPSTLNKLFSSIDTKTYQQFTSTKLLNGDKGEQVRQLQEKLSRLGYFSTTIDGKFGPLTKGAVLDYQNRYGLKADGVADSTTLKHLFTNQNVRGKTITVRSVKKQTNFSVDTSIIKHATSLIGIPYKWGGTSPSGFDCSGFLQYVYSQKGYTIPRTVSDIWNFGVNVSKPSIGDLVFFQTYKRGPSHAGIYLGDGKFIHSGSKGVTVSSMNTSYWQERYLGSKRIVQYN</sequence>
<dbReference type="PANTHER" id="PTHR47053">
    <property type="entry name" value="MUREIN DD-ENDOPEPTIDASE MEPH-RELATED"/>
    <property type="match status" value="1"/>
</dbReference>
<dbReference type="RefSeq" id="WP_204204805.1">
    <property type="nucleotide sequence ID" value="NZ_JAFELM010000043.1"/>
</dbReference>
<evidence type="ECO:0000256" key="3">
    <source>
        <dbReference type="ARBA" id="ARBA00022801"/>
    </source>
</evidence>
<dbReference type="SUPFAM" id="SSF54001">
    <property type="entry name" value="Cysteine proteinases"/>
    <property type="match status" value="1"/>
</dbReference>
<comment type="caution">
    <text evidence="6">The sequence shown here is derived from an EMBL/GenBank/DDBJ whole genome shotgun (WGS) entry which is preliminary data.</text>
</comment>
<dbReference type="PROSITE" id="PS51935">
    <property type="entry name" value="NLPC_P60"/>
    <property type="match status" value="1"/>
</dbReference>
<proteinExistence type="inferred from homology"/>
<gene>
    <name evidence="6" type="ORF">JR050_16920</name>
</gene>
<evidence type="ECO:0000256" key="4">
    <source>
        <dbReference type="ARBA" id="ARBA00022807"/>
    </source>
</evidence>
<dbReference type="InterPro" id="IPR051202">
    <property type="entry name" value="Peptidase_C40"/>
</dbReference>
<dbReference type="InterPro" id="IPR000064">
    <property type="entry name" value="NLP_P60_dom"/>
</dbReference>
<evidence type="ECO:0000256" key="2">
    <source>
        <dbReference type="ARBA" id="ARBA00022670"/>
    </source>
</evidence>
<dbReference type="InterPro" id="IPR002477">
    <property type="entry name" value="Peptidoglycan-bd-like"/>
</dbReference>